<gene>
    <name evidence="3" type="ORF">IM755_10050</name>
</gene>
<feature type="signal peptide" evidence="2">
    <location>
        <begin position="1"/>
        <end position="18"/>
    </location>
</feature>
<sequence length="1086" mass="124157">MKKVILSLLIIGFTNAFAQTKKDYSFVYSTDSILKTGFSHYEKGQYNEAVAEFQKIAKTDPKYLVAQHEISLSLYGADKKEQLLKHYETLYNEGKMKEQPSLYTLYGSFCSDEKQYDKAEKIFNEGALYLSNSSNFLYNQAILYLRKEDLQKSTDLLKKAVTINPNLASAHYFLGAIALENGNIVEGSLALLSYLAIAPTGKFAQEAVLKLNNKFGENYLTKGKVVFSTSGDNFEELETILRNQLPLRKAYKLKTEIDDVIMRQMQAVMEYSLEHKMDNGFFETTYLPWIKDVVAKKQFEGFSYYMLLGLEEKLGKEITKHKKTITTFYEKYYLVDFWDQFAKRNIDHFGQKQEVVIYLKDGSPFIIGPIVNKKKEGKFKLLGEHGNIEGELLLKNDELDGLQKYFDSKGNLEMEKMYTAGKLNGEKKEYYPNGNINTIEIYKDDVLHGISSSYHVNGGKNCELNFTNGEQDGVLTCYYPNGTKSSTITYAKGKLNGAYTLYNELGDVTLSTNYKNDEVDGKYIQYFDGKTIKAEGEYINGKPTSNYKKYYSNKNLEYESFFTNGKITKTTNYFITGAKSSELIFNANEELESYIYFNPKGEKYFEEKYKGGELKSGLQYSYTNPKPVEINLTKKAFSISSLNNNKQISGFFEKGKKSGEWNYYFTNGNLKIKENYINGNQTGLCHAYNNRGQLTSISHYTNDELNGVYEIYDSGILNEVSYYSNGKQNGPYMSYYADGTLKTEGFLEDGDVNHFKSTYRQSGKLSQISKFVEGEIVFTESYDSTGKKEFEFDYKNKSGKFNLSLNNGATSQDFEMINGNYNGKYSSKDKLGNKITESQYINGKLNNNYKYYSPYGTLMFERNYYCGLITGTDTQYDLVGNLRITSEYQLGTEYGKTIRYYHNKSKMFEYNEIDGLTDGEYIYYNQKGEPVLKVNFESSALVSYATLSKTGGFSENVKTPSENAEITSLYPNGKVAMKVTFVKGNINGKLVINSIEGKPEYEANYKNGLFEGERTEYYSNGKVYKKENLKNGDFEGVHTYFKEDGKPWLTANYKNDELQGDFLIYTNGVLSLTKKYDSDELAEIIK</sequence>
<evidence type="ECO:0000256" key="2">
    <source>
        <dbReference type="SAM" id="SignalP"/>
    </source>
</evidence>
<dbReference type="InterPro" id="IPR019734">
    <property type="entry name" value="TPR_rpt"/>
</dbReference>
<dbReference type="SUPFAM" id="SSF81901">
    <property type="entry name" value="HCP-like"/>
    <property type="match status" value="1"/>
</dbReference>
<protein>
    <recommendedName>
        <fullName evidence="5">Tetratricopeptide repeat protein</fullName>
    </recommendedName>
</protein>
<dbReference type="EMBL" id="JADFTZ010000005">
    <property type="protein sequence ID" value="MBE9577049.1"/>
    <property type="molecule type" value="Genomic_DNA"/>
</dbReference>
<accession>A0ABR9WTR7</accession>
<name>A0ABR9WTR7_9FLAO</name>
<reference evidence="3 4" key="1">
    <citation type="submission" date="2020-10" db="EMBL/GenBank/DDBJ databases">
        <title>The genome sequence of Flavobacterium aquaticum 1Y8A.</title>
        <authorList>
            <person name="Liu Y."/>
        </authorList>
    </citation>
    <scope>NUCLEOTIDE SEQUENCE [LARGE SCALE GENOMIC DNA]</scope>
    <source>
        <strain evidence="3 4">1Y8A</strain>
    </source>
</reference>
<evidence type="ECO:0000313" key="3">
    <source>
        <dbReference type="EMBL" id="MBE9577049.1"/>
    </source>
</evidence>
<dbReference type="Proteomes" id="UP000656274">
    <property type="component" value="Unassembled WGS sequence"/>
</dbReference>
<organism evidence="3 4">
    <name type="scientific">Flavobacterium proteolyticum</name>
    <dbReference type="NCBI Taxonomy" id="2911683"/>
    <lineage>
        <taxon>Bacteria</taxon>
        <taxon>Pseudomonadati</taxon>
        <taxon>Bacteroidota</taxon>
        <taxon>Flavobacteriia</taxon>
        <taxon>Flavobacteriales</taxon>
        <taxon>Flavobacteriaceae</taxon>
        <taxon>Flavobacterium</taxon>
    </lineage>
</organism>
<comment type="caution">
    <text evidence="3">The sequence shown here is derived from an EMBL/GenBank/DDBJ whole genome shotgun (WGS) entry which is preliminary data.</text>
</comment>
<keyword evidence="1" id="KW-0802">TPR repeat</keyword>
<dbReference type="Gene3D" id="2.20.110.10">
    <property type="entry name" value="Histone H3 K4-specific methyltransferase SET7/9 N-terminal domain"/>
    <property type="match status" value="3"/>
</dbReference>
<evidence type="ECO:0000313" key="4">
    <source>
        <dbReference type="Proteomes" id="UP000656274"/>
    </source>
</evidence>
<dbReference type="InterPro" id="IPR011990">
    <property type="entry name" value="TPR-like_helical_dom_sf"/>
</dbReference>
<dbReference type="PANTHER" id="PTHR46820:SF1">
    <property type="entry name" value="HISTONE-LYSINE N-METHYLTRANSFERASE SETD7"/>
    <property type="match status" value="1"/>
</dbReference>
<dbReference type="PROSITE" id="PS50005">
    <property type="entry name" value="TPR"/>
    <property type="match status" value="2"/>
</dbReference>
<dbReference type="RefSeq" id="WP_194096404.1">
    <property type="nucleotide sequence ID" value="NZ_JADFTZ010000005.1"/>
</dbReference>
<dbReference type="Gene3D" id="1.25.40.10">
    <property type="entry name" value="Tetratricopeptide repeat domain"/>
    <property type="match status" value="1"/>
</dbReference>
<keyword evidence="2" id="KW-0732">Signal</keyword>
<keyword evidence="4" id="KW-1185">Reference proteome</keyword>
<feature type="repeat" description="TPR" evidence="1">
    <location>
        <begin position="134"/>
        <end position="167"/>
    </location>
</feature>
<dbReference type="PANTHER" id="PTHR46820">
    <property type="entry name" value="HISTONE-LYSINE N-METHYLTRANSFERASE SETD7"/>
    <property type="match status" value="1"/>
</dbReference>
<evidence type="ECO:0008006" key="5">
    <source>
        <dbReference type="Google" id="ProtNLM"/>
    </source>
</evidence>
<dbReference type="InterPro" id="IPR011652">
    <property type="entry name" value="MORN_2"/>
</dbReference>
<evidence type="ECO:0000256" key="1">
    <source>
        <dbReference type="PROSITE-ProRule" id="PRU00339"/>
    </source>
</evidence>
<dbReference type="SMART" id="SM00028">
    <property type="entry name" value="TPR"/>
    <property type="match status" value="4"/>
</dbReference>
<dbReference type="SUPFAM" id="SSF82185">
    <property type="entry name" value="Histone H3 K4-specific methyltransferase SET7/9 N-terminal domain"/>
    <property type="match status" value="5"/>
</dbReference>
<feature type="chain" id="PRO_5046035103" description="Tetratricopeptide repeat protein" evidence="2">
    <location>
        <begin position="19"/>
        <end position="1086"/>
    </location>
</feature>
<dbReference type="Pfam" id="PF13181">
    <property type="entry name" value="TPR_8"/>
    <property type="match status" value="1"/>
</dbReference>
<dbReference type="Gene3D" id="3.90.930.1">
    <property type="match status" value="2"/>
</dbReference>
<feature type="repeat" description="TPR" evidence="1">
    <location>
        <begin position="30"/>
        <end position="63"/>
    </location>
</feature>
<dbReference type="Pfam" id="PF07661">
    <property type="entry name" value="MORN_2"/>
    <property type="match status" value="4"/>
</dbReference>
<proteinExistence type="predicted"/>